<feature type="transmembrane region" description="Helical" evidence="7">
    <location>
        <begin position="132"/>
        <end position="153"/>
    </location>
</feature>
<dbReference type="Pfam" id="PF20684">
    <property type="entry name" value="Fung_rhodopsin"/>
    <property type="match status" value="1"/>
</dbReference>
<evidence type="ECO:0000256" key="5">
    <source>
        <dbReference type="ARBA" id="ARBA00038359"/>
    </source>
</evidence>
<feature type="transmembrane region" description="Helical" evidence="7">
    <location>
        <begin position="103"/>
        <end position="120"/>
    </location>
</feature>
<feature type="compositionally biased region" description="Basic and acidic residues" evidence="6">
    <location>
        <begin position="362"/>
        <end position="375"/>
    </location>
</feature>
<accession>A0A8H3FAA3</accession>
<keyword evidence="10" id="KW-1185">Reference proteome</keyword>
<feature type="transmembrane region" description="Helical" evidence="7">
    <location>
        <begin position="53"/>
        <end position="74"/>
    </location>
</feature>
<dbReference type="Proteomes" id="UP000664534">
    <property type="component" value="Unassembled WGS sequence"/>
</dbReference>
<keyword evidence="2 7" id="KW-0812">Transmembrane</keyword>
<dbReference type="InterPro" id="IPR052337">
    <property type="entry name" value="SAT4-like"/>
</dbReference>
<dbReference type="EMBL" id="CAJPDT010000028">
    <property type="protein sequence ID" value="CAF9921612.1"/>
    <property type="molecule type" value="Genomic_DNA"/>
</dbReference>
<dbReference type="InterPro" id="IPR049326">
    <property type="entry name" value="Rhodopsin_dom_fungi"/>
</dbReference>
<feature type="transmembrane region" description="Helical" evidence="7">
    <location>
        <begin position="181"/>
        <end position="203"/>
    </location>
</feature>
<dbReference type="OrthoDB" id="3934549at2759"/>
<evidence type="ECO:0000313" key="9">
    <source>
        <dbReference type="EMBL" id="CAF9921612.1"/>
    </source>
</evidence>
<dbReference type="PANTHER" id="PTHR33048">
    <property type="entry name" value="PTH11-LIKE INTEGRAL MEMBRANE PROTEIN (AFU_ORTHOLOGUE AFUA_5G11245)"/>
    <property type="match status" value="1"/>
</dbReference>
<evidence type="ECO:0000256" key="1">
    <source>
        <dbReference type="ARBA" id="ARBA00004141"/>
    </source>
</evidence>
<evidence type="ECO:0000256" key="3">
    <source>
        <dbReference type="ARBA" id="ARBA00022989"/>
    </source>
</evidence>
<reference evidence="9" key="1">
    <citation type="submission" date="2021-03" db="EMBL/GenBank/DDBJ databases">
        <authorList>
            <person name="Tagirdzhanova G."/>
        </authorList>
    </citation>
    <scope>NUCLEOTIDE SEQUENCE</scope>
</reference>
<keyword evidence="4 7" id="KW-0472">Membrane</keyword>
<dbReference type="GO" id="GO:0016020">
    <property type="term" value="C:membrane"/>
    <property type="evidence" value="ECO:0007669"/>
    <property type="project" value="UniProtKB-SubCell"/>
</dbReference>
<protein>
    <recommendedName>
        <fullName evidence="8">Rhodopsin domain-containing protein</fullName>
    </recommendedName>
</protein>
<evidence type="ECO:0000256" key="7">
    <source>
        <dbReference type="SAM" id="Phobius"/>
    </source>
</evidence>
<feature type="transmembrane region" description="Helical" evidence="7">
    <location>
        <begin position="215"/>
        <end position="236"/>
    </location>
</feature>
<sequence length="375" mass="42447">MGPTTLTPPPDGDVILSNHYIIGIIVMTVLAVLIAWLRMYTRIFVSGNTGWDDWTMFTASIVTVVTNAFLMNSYRHGIGRHMYYLEPDQISQTFKWLWAAEPTNLFAVFLVRLSISLFFLRLVPRKKIYLRLIWGIITALIISDVFVTIYYFFQCRPLRKVWEPATPGSCFGQGVTAAALWLYQAVSILADIFLLIIPVSLFWRLQVPTRTKLALMFICCLGVFTCVCAIVKTALLTNFFSSKPDKTWIYAQLCLWAPMELCVGMICGTIPALRPLTASRTKVPREQGYYERFGSPNKLAPNGNERTNGSSRFIPFFPTNKAKLPEPLPSTSQERFMGAYDLKEIRRTVEVEISNEAGASTDEGKGAHKHDWNPV</sequence>
<evidence type="ECO:0000313" key="10">
    <source>
        <dbReference type="Proteomes" id="UP000664534"/>
    </source>
</evidence>
<feature type="transmembrane region" description="Helical" evidence="7">
    <location>
        <begin position="248"/>
        <end position="273"/>
    </location>
</feature>
<organism evidence="9 10">
    <name type="scientific">Imshaugia aleurites</name>
    <dbReference type="NCBI Taxonomy" id="172621"/>
    <lineage>
        <taxon>Eukaryota</taxon>
        <taxon>Fungi</taxon>
        <taxon>Dikarya</taxon>
        <taxon>Ascomycota</taxon>
        <taxon>Pezizomycotina</taxon>
        <taxon>Lecanoromycetes</taxon>
        <taxon>OSLEUM clade</taxon>
        <taxon>Lecanoromycetidae</taxon>
        <taxon>Lecanorales</taxon>
        <taxon>Lecanorineae</taxon>
        <taxon>Parmeliaceae</taxon>
        <taxon>Imshaugia</taxon>
    </lineage>
</organism>
<keyword evidence="3 7" id="KW-1133">Transmembrane helix</keyword>
<feature type="transmembrane region" description="Helical" evidence="7">
    <location>
        <begin position="20"/>
        <end position="41"/>
    </location>
</feature>
<evidence type="ECO:0000256" key="4">
    <source>
        <dbReference type="ARBA" id="ARBA00023136"/>
    </source>
</evidence>
<evidence type="ECO:0000259" key="8">
    <source>
        <dbReference type="Pfam" id="PF20684"/>
    </source>
</evidence>
<feature type="domain" description="Rhodopsin" evidence="8">
    <location>
        <begin position="37"/>
        <end position="277"/>
    </location>
</feature>
<gene>
    <name evidence="9" type="ORF">IMSHALPRED_005218</name>
</gene>
<evidence type="ECO:0000256" key="6">
    <source>
        <dbReference type="SAM" id="MobiDB-lite"/>
    </source>
</evidence>
<proteinExistence type="inferred from homology"/>
<name>A0A8H3FAA3_9LECA</name>
<feature type="region of interest" description="Disordered" evidence="6">
    <location>
        <begin position="355"/>
        <end position="375"/>
    </location>
</feature>
<dbReference type="PANTHER" id="PTHR33048:SF123">
    <property type="entry name" value="INTEGRAL MEMBRANE PROTEIN"/>
    <property type="match status" value="1"/>
</dbReference>
<comment type="subcellular location">
    <subcellularLocation>
        <location evidence="1">Membrane</location>
        <topology evidence="1">Multi-pass membrane protein</topology>
    </subcellularLocation>
</comment>
<comment type="caution">
    <text evidence="9">The sequence shown here is derived from an EMBL/GenBank/DDBJ whole genome shotgun (WGS) entry which is preliminary data.</text>
</comment>
<dbReference type="AlphaFoldDB" id="A0A8H3FAA3"/>
<comment type="similarity">
    <text evidence="5">Belongs to the SAT4 family.</text>
</comment>
<evidence type="ECO:0000256" key="2">
    <source>
        <dbReference type="ARBA" id="ARBA00022692"/>
    </source>
</evidence>